<evidence type="ECO:0000256" key="2">
    <source>
        <dbReference type="ARBA" id="ARBA00022840"/>
    </source>
</evidence>
<dbReference type="GO" id="GO:0097527">
    <property type="term" value="P:necroptotic signaling pathway"/>
    <property type="evidence" value="ECO:0007669"/>
    <property type="project" value="TreeGrafter"/>
</dbReference>
<dbReference type="GO" id="GO:0005524">
    <property type="term" value="F:ATP binding"/>
    <property type="evidence" value="ECO:0007669"/>
    <property type="project" value="UniProtKB-KW"/>
</dbReference>
<dbReference type="OrthoDB" id="1668230at2759"/>
<sequence>MSGFRENSQSKATSVEEQNVQNNINESMNEENAQPSQNEFTHISQENVQPFLNESTSENGQTVAQIPYNTDQTDSAINDIGEQRAILAAEYDGLDNSQRLEKAKQLLGETAVIGEIVKPYAPLITSLNEAIRRIYNTYEYAQFNKQISNALLDRVDCIAAPIKALKRRKDKIETNFLSQTYYNSLMKILAIVKKAQHFITDISYLWSLRKFQTTNTIKERFERIAREFDKVISEVPLEIALDNELQSKRDTRAFLEKIGSPVTMVKQQVNPLFEEIILVKSYVNENNGNEIKSKSVPPRELINNVNPGINTQRGNVRKRYWLNSGEKIPVACKRFDTPQSQKFQDQLIVMNKLNNCPYLLKFHGLSALEWEPLESIVMVFEWAEKNNLKRLYEKYSISWQTKLNIVVGICRGLLFLHGSDILHYDLRCENIFLTANIEPKVANFRLCRPLHDEKIYIRHDDPAEHWAAPEHLKNELRISYYTAKCDIFSFGMLLWELCFDRIPYRGWNNGKISNHVQAGKRENLNFGPNSTRVQQDFSKIIRAAWQDDATLRPGLYKIFLQLDELYSQFTQRENENEKIQPRKFDDDDTVILILPEQEKAYNNEYQTKMNNTNLNIIPVVKPLLRFTEGLTSHEKGDHKTAWDCFNKHASIGNSRAKYWKAYYLQNGMHVQKNHHEAVELYKQAADAGVPEAQYCYARSLIENDTLKNSEEFIRYLTLAAHNNNTNALFTLGSVYVKGTYGITVDEEKGRHFLRLASLQDDQRALDLLKNFGEKHFPY</sequence>
<dbReference type="Proteomes" id="UP001153678">
    <property type="component" value="Unassembled WGS sequence"/>
</dbReference>
<dbReference type="GO" id="GO:0007166">
    <property type="term" value="P:cell surface receptor signaling pathway"/>
    <property type="evidence" value="ECO:0007669"/>
    <property type="project" value="InterPro"/>
</dbReference>
<dbReference type="InterPro" id="IPR000719">
    <property type="entry name" value="Prot_kinase_dom"/>
</dbReference>
<keyword evidence="5" id="KW-1185">Reference proteome</keyword>
<dbReference type="Gene3D" id="1.20.930.20">
    <property type="entry name" value="Adaptor protein Cbl, N-terminal domain"/>
    <property type="match status" value="1"/>
</dbReference>
<dbReference type="PROSITE" id="PS50011">
    <property type="entry name" value="PROTEIN_KINASE_DOM"/>
    <property type="match status" value="1"/>
</dbReference>
<dbReference type="PANTHER" id="PTHR44329:SF298">
    <property type="entry name" value="MIXED LINEAGE KINASE DOMAIN-LIKE PROTEIN"/>
    <property type="match status" value="1"/>
</dbReference>
<comment type="caution">
    <text evidence="4">The sequence shown here is derived from an EMBL/GenBank/DDBJ whole genome shotgun (WGS) entry which is preliminary data.</text>
</comment>
<dbReference type="InterPro" id="IPR036537">
    <property type="entry name" value="Adaptor_Cbl_N_dom_sf"/>
</dbReference>
<keyword evidence="1" id="KW-0547">Nucleotide-binding</keyword>
<dbReference type="AlphaFoldDB" id="A0A9W4SSY6"/>
<dbReference type="InterPro" id="IPR059179">
    <property type="entry name" value="MLKL-like_MCAfunc"/>
</dbReference>
<dbReference type="SMART" id="SM00671">
    <property type="entry name" value="SEL1"/>
    <property type="match status" value="2"/>
</dbReference>
<dbReference type="Pfam" id="PF22215">
    <property type="entry name" value="MLKL_N"/>
    <property type="match status" value="1"/>
</dbReference>
<dbReference type="InterPro" id="IPR011009">
    <property type="entry name" value="Kinase-like_dom_sf"/>
</dbReference>
<gene>
    <name evidence="4" type="ORF">FWILDA_LOCUS9578</name>
</gene>
<dbReference type="CDD" id="cd21037">
    <property type="entry name" value="MLKL_NTD"/>
    <property type="match status" value="1"/>
</dbReference>
<dbReference type="InterPro" id="IPR001245">
    <property type="entry name" value="Ser-Thr/Tyr_kinase_cat_dom"/>
</dbReference>
<dbReference type="InterPro" id="IPR051681">
    <property type="entry name" value="Ser/Thr_Kinases-Pseudokinases"/>
</dbReference>
<dbReference type="PROSITE" id="PS00109">
    <property type="entry name" value="PROTEIN_KINASE_TYR"/>
    <property type="match status" value="1"/>
</dbReference>
<dbReference type="InterPro" id="IPR054000">
    <property type="entry name" value="MLKL_N"/>
</dbReference>
<organism evidence="4 5">
    <name type="scientific">Funneliformis geosporum</name>
    <dbReference type="NCBI Taxonomy" id="1117311"/>
    <lineage>
        <taxon>Eukaryota</taxon>
        <taxon>Fungi</taxon>
        <taxon>Fungi incertae sedis</taxon>
        <taxon>Mucoromycota</taxon>
        <taxon>Glomeromycotina</taxon>
        <taxon>Glomeromycetes</taxon>
        <taxon>Glomerales</taxon>
        <taxon>Glomeraceae</taxon>
        <taxon>Funneliformis</taxon>
    </lineage>
</organism>
<dbReference type="GO" id="GO:0004672">
    <property type="term" value="F:protein kinase activity"/>
    <property type="evidence" value="ECO:0007669"/>
    <property type="project" value="InterPro"/>
</dbReference>
<evidence type="ECO:0000259" key="3">
    <source>
        <dbReference type="PROSITE" id="PS50011"/>
    </source>
</evidence>
<protein>
    <submittedName>
        <fullName evidence="4">3774_t:CDS:1</fullName>
    </submittedName>
</protein>
<dbReference type="InterPro" id="IPR011990">
    <property type="entry name" value="TPR-like_helical_dom_sf"/>
</dbReference>
<evidence type="ECO:0000256" key="1">
    <source>
        <dbReference type="ARBA" id="ARBA00022741"/>
    </source>
</evidence>
<name>A0A9W4SSY6_9GLOM</name>
<evidence type="ECO:0000313" key="5">
    <source>
        <dbReference type="Proteomes" id="UP001153678"/>
    </source>
</evidence>
<dbReference type="Pfam" id="PF08238">
    <property type="entry name" value="Sel1"/>
    <property type="match status" value="2"/>
</dbReference>
<keyword evidence="2" id="KW-0067">ATP-binding</keyword>
<proteinExistence type="predicted"/>
<dbReference type="PANTHER" id="PTHR44329">
    <property type="entry name" value="SERINE/THREONINE-PROTEIN KINASE TNNI3K-RELATED"/>
    <property type="match status" value="1"/>
</dbReference>
<dbReference type="Pfam" id="PF07714">
    <property type="entry name" value="PK_Tyr_Ser-Thr"/>
    <property type="match status" value="1"/>
</dbReference>
<dbReference type="EMBL" id="CAMKVN010002288">
    <property type="protein sequence ID" value="CAI2180430.1"/>
    <property type="molecule type" value="Genomic_DNA"/>
</dbReference>
<dbReference type="SUPFAM" id="SSF56112">
    <property type="entry name" value="Protein kinase-like (PK-like)"/>
    <property type="match status" value="1"/>
</dbReference>
<dbReference type="Gene3D" id="1.25.40.10">
    <property type="entry name" value="Tetratricopeptide repeat domain"/>
    <property type="match status" value="1"/>
</dbReference>
<reference evidence="4" key="1">
    <citation type="submission" date="2022-08" db="EMBL/GenBank/DDBJ databases">
        <authorList>
            <person name="Kallberg Y."/>
            <person name="Tangrot J."/>
            <person name="Rosling A."/>
        </authorList>
    </citation>
    <scope>NUCLEOTIDE SEQUENCE</scope>
    <source>
        <strain evidence="4">Wild A</strain>
    </source>
</reference>
<dbReference type="InterPro" id="IPR006597">
    <property type="entry name" value="Sel1-like"/>
</dbReference>
<dbReference type="SUPFAM" id="SSF81901">
    <property type="entry name" value="HCP-like"/>
    <property type="match status" value="1"/>
</dbReference>
<evidence type="ECO:0000313" key="4">
    <source>
        <dbReference type="EMBL" id="CAI2180430.1"/>
    </source>
</evidence>
<feature type="domain" description="Protein kinase" evidence="3">
    <location>
        <begin position="299"/>
        <end position="566"/>
    </location>
</feature>
<accession>A0A9W4SSY6</accession>
<dbReference type="InterPro" id="IPR008266">
    <property type="entry name" value="Tyr_kinase_AS"/>
</dbReference>
<dbReference type="Gene3D" id="1.10.510.10">
    <property type="entry name" value="Transferase(Phosphotransferase) domain 1"/>
    <property type="match status" value="1"/>
</dbReference>